<evidence type="ECO:0000256" key="1">
    <source>
        <dbReference type="ARBA" id="ARBA00004604"/>
    </source>
</evidence>
<dbReference type="AlphaFoldDB" id="A0A383V874"/>
<reference evidence="8 9" key="1">
    <citation type="submission" date="2016-10" db="EMBL/GenBank/DDBJ databases">
        <authorList>
            <person name="Cai Z."/>
        </authorList>
    </citation>
    <scope>NUCLEOTIDE SEQUENCE [LARGE SCALE GENOMIC DNA]</scope>
</reference>
<evidence type="ECO:0000256" key="6">
    <source>
        <dbReference type="ARBA" id="ARBA00023242"/>
    </source>
</evidence>
<feature type="region of interest" description="Disordered" evidence="7">
    <location>
        <begin position="269"/>
        <end position="382"/>
    </location>
</feature>
<dbReference type="GO" id="GO:0005730">
    <property type="term" value="C:nucleolus"/>
    <property type="evidence" value="ECO:0007669"/>
    <property type="project" value="UniProtKB-SubCell"/>
</dbReference>
<feature type="compositionally biased region" description="Basic and acidic residues" evidence="7">
    <location>
        <begin position="353"/>
        <end position="379"/>
    </location>
</feature>
<dbReference type="GO" id="GO:0005654">
    <property type="term" value="C:nucleoplasm"/>
    <property type="evidence" value="ECO:0007669"/>
    <property type="project" value="UniProtKB-SubCell"/>
</dbReference>
<sequence>MGGPKTKTSRKGKKAWRKNIDASEIQTFLQDEGHKQQREPAVQTLKDEELFVLDKAADDSAVPAAVRRQSKRRSQKPLRSQLLAADDSAVPAAVRRQSKRREQKPLRSQLILDSLRDGITPLQQASRKPKEAGRPLPNSKPAAAGAAAAVVPAAAAQPNKRRRRQQQGPVTDLWADEAAAAKDGDWTSHASGNELLRLAQLAKQQQQQAAAAAAAKRSGSSKRKRPAPAPIAAVEVDLPGCSFNPEYEAHQDALAVAVAREYKQQLKEELAPKAPSLFAPAGYKPGDELEELLADAEADDDDKQQQQQQQALPAAAADENEIAIDADDDDATAADAAIGQPIGKAAAAAASRAADKKTRKDRNKEARKKQQELEAEAKRQLKRQRQQLEALPVLQQQLAEEEEEQRKVQERRQVVKQEKAAIQPPRLGKHKWEAPAPEVLTSDQIGTGSLRRLQPCFLVTEDRFKALQKRGLIEPRKRAGQKAGRKVEYVTGERREKAEERQQEVREMTAARKKAAKAGKGNAAAVQGLLKVAGGGVGKKPGKQQGKKGQQGGQAAAAAVAEPGLVMPLAVGGDDGGCGALDTATGNPAAAISFCPVVGSAGPQYSRV</sequence>
<feature type="region of interest" description="Disordered" evidence="7">
    <location>
        <begin position="536"/>
        <end position="555"/>
    </location>
</feature>
<feature type="compositionally biased region" description="Acidic residues" evidence="7">
    <location>
        <begin position="288"/>
        <end position="302"/>
    </location>
</feature>
<dbReference type="STRING" id="3088.A0A383V874"/>
<feature type="compositionally biased region" description="Low complexity" evidence="7">
    <location>
        <begin position="305"/>
        <end position="317"/>
    </location>
</feature>
<feature type="region of interest" description="Disordered" evidence="7">
    <location>
        <begin position="56"/>
        <end position="177"/>
    </location>
</feature>
<feature type="compositionally biased region" description="Low complexity" evidence="7">
    <location>
        <begin position="203"/>
        <end position="217"/>
    </location>
</feature>
<dbReference type="Proteomes" id="UP000256970">
    <property type="component" value="Unassembled WGS sequence"/>
</dbReference>
<keyword evidence="5" id="KW-0690">Ribosome biogenesis</keyword>
<dbReference type="Pfam" id="PF07767">
    <property type="entry name" value="Nop53"/>
    <property type="match status" value="1"/>
</dbReference>
<feature type="region of interest" description="Disordered" evidence="7">
    <location>
        <begin position="203"/>
        <end position="229"/>
    </location>
</feature>
<evidence type="ECO:0000256" key="2">
    <source>
        <dbReference type="ARBA" id="ARBA00004642"/>
    </source>
</evidence>
<feature type="region of interest" description="Disordered" evidence="7">
    <location>
        <begin position="398"/>
        <end position="440"/>
    </location>
</feature>
<dbReference type="PANTHER" id="PTHR14211">
    <property type="entry name" value="GLIOMA SUPPRESSOR CANDIDATE REGION GENE 2"/>
    <property type="match status" value="1"/>
</dbReference>
<dbReference type="GO" id="GO:0006364">
    <property type="term" value="P:rRNA processing"/>
    <property type="evidence" value="ECO:0007669"/>
    <property type="project" value="TreeGrafter"/>
</dbReference>
<evidence type="ECO:0000256" key="7">
    <source>
        <dbReference type="SAM" id="MobiDB-lite"/>
    </source>
</evidence>
<evidence type="ECO:0000256" key="4">
    <source>
        <dbReference type="ARBA" id="ARBA00018339"/>
    </source>
</evidence>
<evidence type="ECO:0000313" key="9">
    <source>
        <dbReference type="Proteomes" id="UP000256970"/>
    </source>
</evidence>
<organism evidence="8 9">
    <name type="scientific">Tetradesmus obliquus</name>
    <name type="common">Green alga</name>
    <name type="synonym">Acutodesmus obliquus</name>
    <dbReference type="NCBI Taxonomy" id="3088"/>
    <lineage>
        <taxon>Eukaryota</taxon>
        <taxon>Viridiplantae</taxon>
        <taxon>Chlorophyta</taxon>
        <taxon>core chlorophytes</taxon>
        <taxon>Chlorophyceae</taxon>
        <taxon>CS clade</taxon>
        <taxon>Sphaeropleales</taxon>
        <taxon>Scenedesmaceae</taxon>
        <taxon>Tetradesmus</taxon>
    </lineage>
</organism>
<feature type="compositionally biased region" description="Low complexity" evidence="7">
    <location>
        <begin position="333"/>
        <end position="352"/>
    </location>
</feature>
<comment type="similarity">
    <text evidence="3">Belongs to the NOP53 family.</text>
</comment>
<feature type="region of interest" description="Disordered" evidence="7">
    <location>
        <begin position="1"/>
        <end position="20"/>
    </location>
</feature>
<feature type="compositionally biased region" description="Acidic residues" evidence="7">
    <location>
        <begin position="318"/>
        <end position="332"/>
    </location>
</feature>
<feature type="compositionally biased region" description="Basic and acidic residues" evidence="7">
    <location>
        <begin position="404"/>
        <end position="419"/>
    </location>
</feature>
<protein>
    <recommendedName>
        <fullName evidence="4">Ribosome biogenesis protein NOP53</fullName>
    </recommendedName>
</protein>
<proteinExistence type="inferred from homology"/>
<dbReference type="GO" id="GO:0008097">
    <property type="term" value="F:5S rRNA binding"/>
    <property type="evidence" value="ECO:0007669"/>
    <property type="project" value="TreeGrafter"/>
</dbReference>
<evidence type="ECO:0000256" key="5">
    <source>
        <dbReference type="ARBA" id="ARBA00022517"/>
    </source>
</evidence>
<feature type="compositionally biased region" description="Low complexity" evidence="7">
    <location>
        <begin position="141"/>
        <end position="156"/>
    </location>
</feature>
<evidence type="ECO:0000256" key="3">
    <source>
        <dbReference type="ARBA" id="ARBA00008838"/>
    </source>
</evidence>
<keyword evidence="6" id="KW-0539">Nucleus</keyword>
<gene>
    <name evidence="8" type="ORF">BQ4739_LOCUS2335</name>
</gene>
<dbReference type="InterPro" id="IPR011687">
    <property type="entry name" value="Nop53/GLTSCR2"/>
</dbReference>
<name>A0A383V874_TETOB</name>
<comment type="subcellular location">
    <subcellularLocation>
        <location evidence="1">Nucleus</location>
        <location evidence="1">Nucleolus</location>
    </subcellularLocation>
    <subcellularLocation>
        <location evidence="2">Nucleus</location>
        <location evidence="2">Nucleoplasm</location>
    </subcellularLocation>
</comment>
<evidence type="ECO:0000313" key="8">
    <source>
        <dbReference type="EMBL" id="SZX61775.1"/>
    </source>
</evidence>
<accession>A0A383V874</accession>
<feature type="compositionally biased region" description="Basic residues" evidence="7">
    <location>
        <begin position="7"/>
        <end position="17"/>
    </location>
</feature>
<dbReference type="EMBL" id="FNXT01000176">
    <property type="protein sequence ID" value="SZX61775.1"/>
    <property type="molecule type" value="Genomic_DNA"/>
</dbReference>
<keyword evidence="9" id="KW-1185">Reference proteome</keyword>
<dbReference type="PANTHER" id="PTHR14211:SF7">
    <property type="entry name" value="RIBOSOME BIOGENESIS PROTEIN NOP53"/>
    <property type="match status" value="1"/>
</dbReference>
<dbReference type="GO" id="GO:0000027">
    <property type="term" value="P:ribosomal large subunit assembly"/>
    <property type="evidence" value="ECO:0007669"/>
    <property type="project" value="TreeGrafter"/>
</dbReference>